<gene>
    <name evidence="1" type="ORF">RchiOBHm_Chr1g0343631</name>
</gene>
<comment type="caution">
    <text evidence="1">The sequence shown here is derived from an EMBL/GenBank/DDBJ whole genome shotgun (WGS) entry which is preliminary data.</text>
</comment>
<dbReference type="Proteomes" id="UP000238479">
    <property type="component" value="Chromosome 1"/>
</dbReference>
<keyword evidence="2" id="KW-1185">Reference proteome</keyword>
<evidence type="ECO:0000313" key="2">
    <source>
        <dbReference type="Proteomes" id="UP000238479"/>
    </source>
</evidence>
<dbReference type="Gramene" id="PRQ57014">
    <property type="protein sequence ID" value="PRQ57014"/>
    <property type="gene ID" value="RchiOBHm_Chr1g0343631"/>
</dbReference>
<evidence type="ECO:0000313" key="1">
    <source>
        <dbReference type="EMBL" id="PRQ57014.1"/>
    </source>
</evidence>
<protein>
    <submittedName>
        <fullName evidence="1">Uncharacterized protein</fullName>
    </submittedName>
</protein>
<accession>A0A2P6SEB6</accession>
<dbReference type="AlphaFoldDB" id="A0A2P6SEB6"/>
<name>A0A2P6SEB6_ROSCH</name>
<proteinExistence type="predicted"/>
<dbReference type="EMBL" id="PDCK01000039">
    <property type="protein sequence ID" value="PRQ57014.1"/>
    <property type="molecule type" value="Genomic_DNA"/>
</dbReference>
<organism evidence="1 2">
    <name type="scientific">Rosa chinensis</name>
    <name type="common">China rose</name>
    <dbReference type="NCBI Taxonomy" id="74649"/>
    <lineage>
        <taxon>Eukaryota</taxon>
        <taxon>Viridiplantae</taxon>
        <taxon>Streptophyta</taxon>
        <taxon>Embryophyta</taxon>
        <taxon>Tracheophyta</taxon>
        <taxon>Spermatophyta</taxon>
        <taxon>Magnoliopsida</taxon>
        <taxon>eudicotyledons</taxon>
        <taxon>Gunneridae</taxon>
        <taxon>Pentapetalae</taxon>
        <taxon>rosids</taxon>
        <taxon>fabids</taxon>
        <taxon>Rosales</taxon>
        <taxon>Rosaceae</taxon>
        <taxon>Rosoideae</taxon>
        <taxon>Rosoideae incertae sedis</taxon>
        <taxon>Rosa</taxon>
    </lineage>
</organism>
<sequence>MRSSKHRQENKNIFFIYHSKKKGHGSISHMGLYESKLILTCSYYIPKSRNPYPLHMHTFFIYLN</sequence>
<reference evidence="1 2" key="1">
    <citation type="journal article" date="2018" name="Nat. Genet.">
        <title>The Rosa genome provides new insights in the design of modern roses.</title>
        <authorList>
            <person name="Bendahmane M."/>
        </authorList>
    </citation>
    <scope>NUCLEOTIDE SEQUENCE [LARGE SCALE GENOMIC DNA]</scope>
    <source>
        <strain evidence="2">cv. Old Blush</strain>
    </source>
</reference>